<organism evidence="2 3">
    <name type="scientific">Solanum tuberosum</name>
    <name type="common">Potato</name>
    <dbReference type="NCBI Taxonomy" id="4113"/>
    <lineage>
        <taxon>Eukaryota</taxon>
        <taxon>Viridiplantae</taxon>
        <taxon>Streptophyta</taxon>
        <taxon>Embryophyta</taxon>
        <taxon>Tracheophyta</taxon>
        <taxon>Spermatophyta</taxon>
        <taxon>Magnoliopsida</taxon>
        <taxon>eudicotyledons</taxon>
        <taxon>Gunneridae</taxon>
        <taxon>Pentapetalae</taxon>
        <taxon>asterids</taxon>
        <taxon>lamiids</taxon>
        <taxon>Solanales</taxon>
        <taxon>Solanaceae</taxon>
        <taxon>Solanoideae</taxon>
        <taxon>Solaneae</taxon>
        <taxon>Solanum</taxon>
    </lineage>
</organism>
<dbReference type="PANTHER" id="PTHR48154:SF1">
    <property type="entry name" value="PROTEIN, PUTATIVE-RELATED"/>
    <property type="match status" value="1"/>
</dbReference>
<feature type="domain" description="DUF7745" evidence="1">
    <location>
        <begin position="5"/>
        <end position="66"/>
    </location>
</feature>
<evidence type="ECO:0000313" key="3">
    <source>
        <dbReference type="Proteomes" id="UP000826656"/>
    </source>
</evidence>
<sequence>MGSYEQRRVEEHLGHLVHLMEIDPRRDVIETLIPFWDPNNNVFRFSNFEVTPTLEEIASFMGKRFSIRSADLCNKRPIVPKNVDAKKFLDLLKINQIEKESLKNGWVSLEFLYERGLEGEYMFCLLGRVFGAHCFPQTGQAYRHSFGWAGEGVDHNGKSYYYSYDPDRYALCID</sequence>
<comment type="caution">
    <text evidence="2">The sequence shown here is derived from an EMBL/GenBank/DDBJ whole genome shotgun (WGS) entry which is preliminary data.</text>
</comment>
<evidence type="ECO:0000313" key="2">
    <source>
        <dbReference type="EMBL" id="KAH0769626.1"/>
    </source>
</evidence>
<dbReference type="Pfam" id="PF24924">
    <property type="entry name" value="DUF7745"/>
    <property type="match status" value="1"/>
</dbReference>
<dbReference type="InterPro" id="IPR056647">
    <property type="entry name" value="DUF7745"/>
</dbReference>
<proteinExistence type="predicted"/>
<reference evidence="2 3" key="1">
    <citation type="journal article" date="2021" name="bioRxiv">
        <title>Chromosome-scale and haplotype-resolved genome assembly of a tetraploid potato cultivar.</title>
        <authorList>
            <person name="Sun H."/>
            <person name="Jiao W.-B."/>
            <person name="Krause K."/>
            <person name="Campoy J.A."/>
            <person name="Goel M."/>
            <person name="Folz-Donahue K."/>
            <person name="Kukat C."/>
            <person name="Huettel B."/>
            <person name="Schneeberger K."/>
        </authorList>
    </citation>
    <scope>NUCLEOTIDE SEQUENCE [LARGE SCALE GENOMIC DNA]</scope>
    <source>
        <strain evidence="2">SolTubOtavaFocal</strain>
        <tissue evidence="2">Leaves</tissue>
    </source>
</reference>
<evidence type="ECO:0000259" key="1">
    <source>
        <dbReference type="Pfam" id="PF24924"/>
    </source>
</evidence>
<dbReference type="EMBL" id="JAIVGD010000011">
    <property type="protein sequence ID" value="KAH0769626.1"/>
    <property type="molecule type" value="Genomic_DNA"/>
</dbReference>
<name>A0ABQ7VM70_SOLTU</name>
<protein>
    <recommendedName>
        <fullName evidence="1">DUF7745 domain-containing protein</fullName>
    </recommendedName>
</protein>
<gene>
    <name evidence="2" type="ORF">KY290_013607</name>
</gene>
<dbReference type="Proteomes" id="UP000826656">
    <property type="component" value="Unassembled WGS sequence"/>
</dbReference>
<dbReference type="PANTHER" id="PTHR48154">
    <property type="entry name" value="PROTEIN, PUTATIVE-RELATED"/>
    <property type="match status" value="1"/>
</dbReference>
<keyword evidence="3" id="KW-1185">Reference proteome</keyword>
<accession>A0ABQ7VM70</accession>